<reference evidence="3" key="1">
    <citation type="submission" date="2018-05" db="EMBL/GenBank/DDBJ databases">
        <authorList>
            <person name="Lanie J.A."/>
            <person name="Ng W.-L."/>
            <person name="Kazmierczak K.M."/>
            <person name="Andrzejewski T.M."/>
            <person name="Davidsen T.M."/>
            <person name="Wayne K.J."/>
            <person name="Tettelin H."/>
            <person name="Glass J.I."/>
            <person name="Rusch D."/>
            <person name="Podicherti R."/>
            <person name="Tsui H.-C.T."/>
            <person name="Winkler M.E."/>
        </authorList>
    </citation>
    <scope>NUCLEOTIDE SEQUENCE</scope>
</reference>
<dbReference type="AlphaFoldDB" id="A0A381Y4W2"/>
<evidence type="ECO:0000256" key="1">
    <source>
        <dbReference type="ARBA" id="ARBA00022603"/>
    </source>
</evidence>
<dbReference type="PIRSF" id="PIRSF004553">
    <property type="entry name" value="CHP00095"/>
    <property type="match status" value="1"/>
</dbReference>
<protein>
    <recommendedName>
        <fullName evidence="4">16S rRNA (Guanine(966)-N(2))-methyltransferase RsmD</fullName>
    </recommendedName>
</protein>
<gene>
    <name evidence="3" type="ORF">METZ01_LOCUS124849</name>
</gene>
<dbReference type="Gene3D" id="3.40.50.150">
    <property type="entry name" value="Vaccinia Virus protein VP39"/>
    <property type="match status" value="1"/>
</dbReference>
<dbReference type="PANTHER" id="PTHR43542:SF1">
    <property type="entry name" value="METHYLTRANSFERASE"/>
    <property type="match status" value="1"/>
</dbReference>
<proteinExistence type="predicted"/>
<dbReference type="NCBIfam" id="TIGR00095">
    <property type="entry name" value="16S rRNA (guanine(966)-N(2))-methyltransferase RsmD"/>
    <property type="match status" value="1"/>
</dbReference>
<dbReference type="InterPro" id="IPR029063">
    <property type="entry name" value="SAM-dependent_MTases_sf"/>
</dbReference>
<dbReference type="CDD" id="cd02440">
    <property type="entry name" value="AdoMet_MTases"/>
    <property type="match status" value="1"/>
</dbReference>
<dbReference type="EMBL" id="UINC01017384">
    <property type="protein sequence ID" value="SVA71995.1"/>
    <property type="molecule type" value="Genomic_DNA"/>
</dbReference>
<keyword evidence="1" id="KW-0489">Methyltransferase</keyword>
<dbReference type="Pfam" id="PF03602">
    <property type="entry name" value="Cons_hypoth95"/>
    <property type="match status" value="1"/>
</dbReference>
<sequence length="181" mass="18984">MRVVAGSARGLRLAAPHGDGIRPTGDRVREAVFNALHSRGAVVGASVLDLFAGTGALGIEALSRGAARAVFVEHSRSHADLIEVNLATCGFSDRAEVVVADARTWLVANSGPWDLALLDPPYSFDDWPALLAGLDAGLVVVESDRGLEQALGWHVERVRRYAGTVVTLLSPEDGDPGSSPP</sequence>
<dbReference type="InterPro" id="IPR004398">
    <property type="entry name" value="RNA_MeTrfase_RsmD"/>
</dbReference>
<dbReference type="GO" id="GO:0031167">
    <property type="term" value="P:rRNA methylation"/>
    <property type="evidence" value="ECO:0007669"/>
    <property type="project" value="InterPro"/>
</dbReference>
<evidence type="ECO:0008006" key="4">
    <source>
        <dbReference type="Google" id="ProtNLM"/>
    </source>
</evidence>
<dbReference type="SUPFAM" id="SSF53335">
    <property type="entry name" value="S-adenosyl-L-methionine-dependent methyltransferases"/>
    <property type="match status" value="1"/>
</dbReference>
<dbReference type="GO" id="GO:0008168">
    <property type="term" value="F:methyltransferase activity"/>
    <property type="evidence" value="ECO:0007669"/>
    <property type="project" value="UniProtKB-KW"/>
</dbReference>
<evidence type="ECO:0000256" key="2">
    <source>
        <dbReference type="ARBA" id="ARBA00022679"/>
    </source>
</evidence>
<evidence type="ECO:0000313" key="3">
    <source>
        <dbReference type="EMBL" id="SVA71995.1"/>
    </source>
</evidence>
<accession>A0A381Y4W2</accession>
<dbReference type="PANTHER" id="PTHR43542">
    <property type="entry name" value="METHYLTRANSFERASE"/>
    <property type="match status" value="1"/>
</dbReference>
<keyword evidence="2" id="KW-0808">Transferase</keyword>
<organism evidence="3">
    <name type="scientific">marine metagenome</name>
    <dbReference type="NCBI Taxonomy" id="408172"/>
    <lineage>
        <taxon>unclassified sequences</taxon>
        <taxon>metagenomes</taxon>
        <taxon>ecological metagenomes</taxon>
    </lineage>
</organism>
<name>A0A381Y4W2_9ZZZZ</name>